<evidence type="ECO:0000256" key="2">
    <source>
        <dbReference type="PROSITE-ProRule" id="PRU00703"/>
    </source>
</evidence>
<accession>A0A1H0LV07</accession>
<dbReference type="Proteomes" id="UP000199073">
    <property type="component" value="Unassembled WGS sequence"/>
</dbReference>
<dbReference type="PANTHER" id="PTHR43080:SF26">
    <property type="entry name" value="REGULATORY PROTEIN"/>
    <property type="match status" value="1"/>
</dbReference>
<proteinExistence type="predicted"/>
<reference evidence="4 5" key="1">
    <citation type="submission" date="2016-10" db="EMBL/GenBank/DDBJ databases">
        <authorList>
            <person name="de Groot N.N."/>
        </authorList>
    </citation>
    <scope>NUCLEOTIDE SEQUENCE [LARGE SCALE GENOMIC DNA]</scope>
    <source>
        <strain evidence="4 5">DSM 12130</strain>
    </source>
</reference>
<dbReference type="InterPro" id="IPR000644">
    <property type="entry name" value="CBS_dom"/>
</dbReference>
<dbReference type="PANTHER" id="PTHR43080">
    <property type="entry name" value="CBS DOMAIN-CONTAINING PROTEIN CBSX3, MITOCHONDRIAL"/>
    <property type="match status" value="1"/>
</dbReference>
<sequence length="204" mass="22123">MSENKQLPVIAADISEGDIIKAMKAIPGYIDITPGDFREIYHVAHTLAVQRMLDSVTASGLMTSPVLSIEQTTQLAEAARMLASNQITGAPVVDSEKKVVGVISEKNFLIEMGLGASPSFMQIATHCLHDKSCLVARLHGRTVRDIMTQPAITGDKQMTIGEISAIFTRQKINRIPIVDRDGTVVGIVTRTDLTHGFHIFSQGL</sequence>
<dbReference type="EMBL" id="FNJI01000005">
    <property type="protein sequence ID" value="SDO72022.1"/>
    <property type="molecule type" value="Genomic_DNA"/>
</dbReference>
<evidence type="ECO:0000313" key="4">
    <source>
        <dbReference type="EMBL" id="SDO72022.1"/>
    </source>
</evidence>
<dbReference type="STRING" id="91360.SAMN05660330_00867"/>
<dbReference type="InterPro" id="IPR046342">
    <property type="entry name" value="CBS_dom_sf"/>
</dbReference>
<name>A0A1H0LV07_9BACT</name>
<dbReference type="PROSITE" id="PS51371">
    <property type="entry name" value="CBS"/>
    <property type="match status" value="2"/>
</dbReference>
<dbReference type="RefSeq" id="WP_092220149.1">
    <property type="nucleotide sequence ID" value="NZ_FNJI01000005.1"/>
</dbReference>
<dbReference type="InterPro" id="IPR051257">
    <property type="entry name" value="Diverse_CBS-Domain"/>
</dbReference>
<dbReference type="Gene3D" id="3.10.580.10">
    <property type="entry name" value="CBS-domain"/>
    <property type="match status" value="1"/>
</dbReference>
<keyword evidence="5" id="KW-1185">Reference proteome</keyword>
<evidence type="ECO:0000259" key="3">
    <source>
        <dbReference type="PROSITE" id="PS51371"/>
    </source>
</evidence>
<evidence type="ECO:0000256" key="1">
    <source>
        <dbReference type="ARBA" id="ARBA00023122"/>
    </source>
</evidence>
<gene>
    <name evidence="4" type="ORF">SAMN05660330_00867</name>
</gene>
<feature type="domain" description="CBS" evidence="3">
    <location>
        <begin position="147"/>
        <end position="204"/>
    </location>
</feature>
<keyword evidence="1 2" id="KW-0129">CBS domain</keyword>
<organism evidence="4 5">
    <name type="scientific">Desulforhopalus singaporensis</name>
    <dbReference type="NCBI Taxonomy" id="91360"/>
    <lineage>
        <taxon>Bacteria</taxon>
        <taxon>Pseudomonadati</taxon>
        <taxon>Thermodesulfobacteriota</taxon>
        <taxon>Desulfobulbia</taxon>
        <taxon>Desulfobulbales</taxon>
        <taxon>Desulfocapsaceae</taxon>
        <taxon>Desulforhopalus</taxon>
    </lineage>
</organism>
<protein>
    <submittedName>
        <fullName evidence="4">CBS domain-containing protein</fullName>
    </submittedName>
</protein>
<dbReference type="Pfam" id="PF00571">
    <property type="entry name" value="CBS"/>
    <property type="match status" value="2"/>
</dbReference>
<dbReference type="CDD" id="cd04586">
    <property type="entry name" value="CBS_pair_BON_assoc"/>
    <property type="match status" value="1"/>
</dbReference>
<evidence type="ECO:0000313" key="5">
    <source>
        <dbReference type="Proteomes" id="UP000199073"/>
    </source>
</evidence>
<feature type="domain" description="CBS" evidence="3">
    <location>
        <begin position="62"/>
        <end position="119"/>
    </location>
</feature>
<dbReference type="AlphaFoldDB" id="A0A1H0LV07"/>
<dbReference type="SMART" id="SM00116">
    <property type="entry name" value="CBS"/>
    <property type="match status" value="2"/>
</dbReference>
<dbReference type="OrthoDB" id="9811720at2"/>
<dbReference type="SUPFAM" id="SSF54631">
    <property type="entry name" value="CBS-domain pair"/>
    <property type="match status" value="1"/>
</dbReference>